<protein>
    <submittedName>
        <fullName evidence="2">Uncharacterized protein</fullName>
    </submittedName>
</protein>
<dbReference type="InterPro" id="IPR019734">
    <property type="entry name" value="TPR_rpt"/>
</dbReference>
<name>A0A1F4UMF7_UNCKA</name>
<organism evidence="2 3">
    <name type="scientific">candidate division WWE3 bacterium RBG_19FT_COMBO_34_6</name>
    <dbReference type="NCBI Taxonomy" id="1802612"/>
    <lineage>
        <taxon>Bacteria</taxon>
        <taxon>Katanobacteria</taxon>
    </lineage>
</organism>
<feature type="repeat" description="TPR" evidence="1">
    <location>
        <begin position="39"/>
        <end position="72"/>
    </location>
</feature>
<evidence type="ECO:0000256" key="1">
    <source>
        <dbReference type="PROSITE-ProRule" id="PRU00339"/>
    </source>
</evidence>
<comment type="caution">
    <text evidence="2">The sequence shown here is derived from an EMBL/GenBank/DDBJ whole genome shotgun (WGS) entry which is preliminary data.</text>
</comment>
<reference evidence="2 3" key="1">
    <citation type="journal article" date="2016" name="Nat. Commun.">
        <title>Thousands of microbial genomes shed light on interconnected biogeochemical processes in an aquifer system.</title>
        <authorList>
            <person name="Anantharaman K."/>
            <person name="Brown C.T."/>
            <person name="Hug L.A."/>
            <person name="Sharon I."/>
            <person name="Castelle C.J."/>
            <person name="Probst A.J."/>
            <person name="Thomas B.C."/>
            <person name="Singh A."/>
            <person name="Wilkins M.J."/>
            <person name="Karaoz U."/>
            <person name="Brodie E.L."/>
            <person name="Williams K.H."/>
            <person name="Hubbard S.S."/>
            <person name="Banfield J.F."/>
        </authorList>
    </citation>
    <scope>NUCLEOTIDE SEQUENCE [LARGE SCALE GENOMIC DNA]</scope>
</reference>
<dbReference type="InterPro" id="IPR011990">
    <property type="entry name" value="TPR-like_helical_dom_sf"/>
</dbReference>
<dbReference type="Proteomes" id="UP000178615">
    <property type="component" value="Unassembled WGS sequence"/>
</dbReference>
<dbReference type="Gene3D" id="1.25.40.10">
    <property type="entry name" value="Tetratricopeptide repeat domain"/>
    <property type="match status" value="1"/>
</dbReference>
<dbReference type="PROSITE" id="PS50005">
    <property type="entry name" value="TPR"/>
    <property type="match status" value="1"/>
</dbReference>
<dbReference type="SUPFAM" id="SSF48452">
    <property type="entry name" value="TPR-like"/>
    <property type="match status" value="1"/>
</dbReference>
<evidence type="ECO:0000313" key="2">
    <source>
        <dbReference type="EMBL" id="OGC46119.1"/>
    </source>
</evidence>
<accession>A0A1F4UMF7</accession>
<gene>
    <name evidence="2" type="ORF">A2V49_03510</name>
</gene>
<keyword evidence="1" id="KW-0802">TPR repeat</keyword>
<dbReference type="EMBL" id="MEUV01000014">
    <property type="protein sequence ID" value="OGC46119.1"/>
    <property type="molecule type" value="Genomic_DNA"/>
</dbReference>
<evidence type="ECO:0000313" key="3">
    <source>
        <dbReference type="Proteomes" id="UP000178615"/>
    </source>
</evidence>
<proteinExistence type="predicted"/>
<dbReference type="AlphaFoldDB" id="A0A1F4UMF7"/>
<dbReference type="Pfam" id="PF14559">
    <property type="entry name" value="TPR_19"/>
    <property type="match status" value="1"/>
</dbReference>
<sequence length="226" mass="26121">MQFNIILLSKKAINAALKNDWDLAIEINELILSKDPQNKDAQIRLGRAYIKKEKFNKAKKIFSEILKDDPINQIAQKNYQLASEKNKDNYNDNVDIAHKTKSLIKEPGTSTEAKVFVTKKIKKVYEAGELLSLKINKNTTKVMDYKTKRELGSLDEKISRILYSAKKNDKDILATFIKTNHEHFSILLKCKNPIFKSEKQSEKPYMKGILDENEDEVSEIEEEEII</sequence>